<proteinExistence type="predicted"/>
<reference evidence="1" key="2">
    <citation type="journal article" date="2015" name="Fish Shellfish Immunol.">
        <title>Early steps in the European eel (Anguilla anguilla)-Vibrio vulnificus interaction in the gills: Role of the RtxA13 toxin.</title>
        <authorList>
            <person name="Callol A."/>
            <person name="Pajuelo D."/>
            <person name="Ebbesson L."/>
            <person name="Teles M."/>
            <person name="MacKenzie S."/>
            <person name="Amaro C."/>
        </authorList>
    </citation>
    <scope>NUCLEOTIDE SEQUENCE</scope>
</reference>
<dbReference type="EMBL" id="GBXM01063095">
    <property type="protein sequence ID" value="JAH45482.1"/>
    <property type="molecule type" value="Transcribed_RNA"/>
</dbReference>
<evidence type="ECO:0000313" key="1">
    <source>
        <dbReference type="EMBL" id="JAH45482.1"/>
    </source>
</evidence>
<protein>
    <submittedName>
        <fullName evidence="1">Uncharacterized protein</fullName>
    </submittedName>
</protein>
<dbReference type="AlphaFoldDB" id="A0A0E9SW58"/>
<accession>A0A0E9SW58</accession>
<organism evidence="1">
    <name type="scientific">Anguilla anguilla</name>
    <name type="common">European freshwater eel</name>
    <name type="synonym">Muraena anguilla</name>
    <dbReference type="NCBI Taxonomy" id="7936"/>
    <lineage>
        <taxon>Eukaryota</taxon>
        <taxon>Metazoa</taxon>
        <taxon>Chordata</taxon>
        <taxon>Craniata</taxon>
        <taxon>Vertebrata</taxon>
        <taxon>Euteleostomi</taxon>
        <taxon>Actinopterygii</taxon>
        <taxon>Neopterygii</taxon>
        <taxon>Teleostei</taxon>
        <taxon>Anguilliformes</taxon>
        <taxon>Anguillidae</taxon>
        <taxon>Anguilla</taxon>
    </lineage>
</organism>
<name>A0A0E9SW58_ANGAN</name>
<sequence length="30" mass="3292">MAENLTLLAPKKCRPYSMPEALQCSGLPKT</sequence>
<reference evidence="1" key="1">
    <citation type="submission" date="2014-11" db="EMBL/GenBank/DDBJ databases">
        <authorList>
            <person name="Amaro Gonzalez C."/>
        </authorList>
    </citation>
    <scope>NUCLEOTIDE SEQUENCE</scope>
</reference>